<feature type="region of interest" description="Disordered" evidence="7">
    <location>
        <begin position="147"/>
        <end position="184"/>
    </location>
</feature>
<feature type="compositionally biased region" description="Low complexity" evidence="7">
    <location>
        <begin position="205"/>
        <end position="218"/>
    </location>
</feature>
<evidence type="ECO:0000313" key="8">
    <source>
        <dbReference type="EMBL" id="RCV33150.1"/>
    </source>
</evidence>
<gene>
    <name evidence="8" type="ORF">SETIT_7G059300v2</name>
</gene>
<dbReference type="AlphaFoldDB" id="A0A368RUA7"/>
<evidence type="ECO:0000256" key="5">
    <source>
        <dbReference type="ARBA" id="ARBA00023242"/>
    </source>
</evidence>
<comment type="subcellular location">
    <subcellularLocation>
        <location evidence="1">Cytoplasm</location>
    </subcellularLocation>
</comment>
<keyword evidence="5" id="KW-0539">Nucleus</keyword>
<feature type="compositionally biased region" description="Acidic residues" evidence="7">
    <location>
        <begin position="153"/>
        <end position="163"/>
    </location>
</feature>
<evidence type="ECO:0000256" key="3">
    <source>
        <dbReference type="ARBA" id="ARBA00022712"/>
    </source>
</evidence>
<proteinExistence type="inferred from homology"/>
<reference evidence="8" key="1">
    <citation type="journal article" date="2012" name="Nat. Biotechnol.">
        <title>Reference genome sequence of the model plant Setaria.</title>
        <authorList>
            <person name="Bennetzen J.L."/>
            <person name="Schmutz J."/>
            <person name="Wang H."/>
            <person name="Percifield R."/>
            <person name="Hawkins J."/>
            <person name="Pontaroli A.C."/>
            <person name="Estep M."/>
            <person name="Feng L."/>
            <person name="Vaughn J.N."/>
            <person name="Grimwood J."/>
            <person name="Jenkins J."/>
            <person name="Barry K."/>
            <person name="Lindquist E."/>
            <person name="Hellsten U."/>
            <person name="Deshpande S."/>
            <person name="Wang X."/>
            <person name="Wu X."/>
            <person name="Mitros T."/>
            <person name="Triplett J."/>
            <person name="Yang X."/>
            <person name="Ye C.Y."/>
            <person name="Mauro-Herrera M."/>
            <person name="Wang L."/>
            <person name="Li P."/>
            <person name="Sharma M."/>
            <person name="Sharma R."/>
            <person name="Ronald P.C."/>
            <person name="Panaud O."/>
            <person name="Kellogg E.A."/>
            <person name="Brutnell T.P."/>
            <person name="Doust A.N."/>
            <person name="Tuskan G.A."/>
            <person name="Rokhsar D."/>
            <person name="Devos K.M."/>
        </authorList>
    </citation>
    <scope>NUCLEOTIDE SEQUENCE [LARGE SCALE GENOMIC DNA]</scope>
    <source>
        <strain evidence="8">Yugu1</strain>
    </source>
</reference>
<dbReference type="InterPro" id="IPR044670">
    <property type="entry name" value="SOFL"/>
</dbReference>
<dbReference type="GO" id="GO:0009691">
    <property type="term" value="P:cytokinin biosynthetic process"/>
    <property type="evidence" value="ECO:0007669"/>
    <property type="project" value="UniProtKB-KW"/>
</dbReference>
<evidence type="ECO:0000256" key="4">
    <source>
        <dbReference type="ARBA" id="ARBA00022864"/>
    </source>
</evidence>
<evidence type="ECO:0000256" key="7">
    <source>
        <dbReference type="SAM" id="MobiDB-lite"/>
    </source>
</evidence>
<reference evidence="8" key="2">
    <citation type="submission" date="2015-07" db="EMBL/GenBank/DDBJ databases">
        <authorList>
            <person name="Noorani M."/>
        </authorList>
    </citation>
    <scope>NUCLEOTIDE SEQUENCE</scope>
    <source>
        <strain evidence="8">Yugu1</strain>
    </source>
</reference>
<keyword evidence="3" id="KW-0203">Cytokinin biosynthesis</keyword>
<feature type="region of interest" description="Disordered" evidence="7">
    <location>
        <begin position="199"/>
        <end position="238"/>
    </location>
</feature>
<evidence type="ECO:0000256" key="2">
    <source>
        <dbReference type="ARBA" id="ARBA00022490"/>
    </source>
</evidence>
<feature type="region of interest" description="Disordered" evidence="7">
    <location>
        <begin position="253"/>
        <end position="281"/>
    </location>
</feature>
<keyword evidence="4" id="KW-0932">Cytokinin signaling pathway</keyword>
<sequence>MRRHPSPDVRLTVRFRSPGARALARSRARLPVSHVRHACARARAICHCHGSLPPHLRAPAPQIKQRLEIPTALSSYTLTSHLAHSLTAFATKRTFGAAMGRESSPSSRSSSSGCQSGWTLYLDHSNNNGARYGPCDPAAQRWMVLQQAAEHADGDDEEEEDSMASDASSGPRPRPCDEDDDEARRGFGLHRHGFVVVDQGGGSYSGTSGQRSSGSVSGCFGGGSSTWSRSSQGGVARKAPVVTATSQYREIIDDDDEDDELDDTASSSAVFSCPMPMVHAR</sequence>
<evidence type="ECO:0000256" key="6">
    <source>
        <dbReference type="ARBA" id="ARBA00024199"/>
    </source>
</evidence>
<organism evidence="8">
    <name type="scientific">Setaria italica</name>
    <name type="common">Foxtail millet</name>
    <name type="synonym">Panicum italicum</name>
    <dbReference type="NCBI Taxonomy" id="4555"/>
    <lineage>
        <taxon>Eukaryota</taxon>
        <taxon>Viridiplantae</taxon>
        <taxon>Streptophyta</taxon>
        <taxon>Embryophyta</taxon>
        <taxon>Tracheophyta</taxon>
        <taxon>Spermatophyta</taxon>
        <taxon>Magnoliopsida</taxon>
        <taxon>Liliopsida</taxon>
        <taxon>Poales</taxon>
        <taxon>Poaceae</taxon>
        <taxon>PACMAD clade</taxon>
        <taxon>Panicoideae</taxon>
        <taxon>Panicodae</taxon>
        <taxon>Paniceae</taxon>
        <taxon>Cenchrinae</taxon>
        <taxon>Setaria</taxon>
    </lineage>
</organism>
<dbReference type="OrthoDB" id="695186at2759"/>
<dbReference type="GO" id="GO:0009736">
    <property type="term" value="P:cytokinin-activated signaling pathway"/>
    <property type="evidence" value="ECO:0007669"/>
    <property type="project" value="UniProtKB-KW"/>
</dbReference>
<dbReference type="PANTHER" id="PTHR33347:SF1">
    <property type="entry name" value="PROTEIN SOB FIVE-LIKE 5"/>
    <property type="match status" value="1"/>
</dbReference>
<keyword evidence="2" id="KW-0963">Cytoplasm</keyword>
<name>A0A368RUA7_SETIT</name>
<dbReference type="PANTHER" id="PTHR33347">
    <property type="entry name" value="OSJNBA0091C07.3 PROTEIN"/>
    <property type="match status" value="1"/>
</dbReference>
<evidence type="ECO:0000256" key="1">
    <source>
        <dbReference type="ARBA" id="ARBA00004496"/>
    </source>
</evidence>
<protein>
    <submittedName>
        <fullName evidence="8">Uncharacterized protein</fullName>
    </submittedName>
</protein>
<feature type="compositionally biased region" description="Acidic residues" evidence="7">
    <location>
        <begin position="253"/>
        <end position="263"/>
    </location>
</feature>
<dbReference type="GO" id="GO:0005737">
    <property type="term" value="C:cytoplasm"/>
    <property type="evidence" value="ECO:0007669"/>
    <property type="project" value="UniProtKB-SubCell"/>
</dbReference>
<comment type="similarity">
    <text evidence="6">Belongs to the SOFL plant protein family.</text>
</comment>
<dbReference type="EMBL" id="CM003534">
    <property type="protein sequence ID" value="RCV33150.1"/>
    <property type="molecule type" value="Genomic_DNA"/>
</dbReference>
<accession>A0A368RUA7</accession>